<feature type="transmembrane region" description="Helical" evidence="10">
    <location>
        <begin position="398"/>
        <end position="419"/>
    </location>
</feature>
<reference evidence="13" key="1">
    <citation type="journal article" date="2022" name="IScience">
        <title>Evolution of zygomycete secretomes and the origins of terrestrial fungal ecologies.</title>
        <authorList>
            <person name="Chang Y."/>
            <person name="Wang Y."/>
            <person name="Mondo S."/>
            <person name="Ahrendt S."/>
            <person name="Andreopoulos W."/>
            <person name="Barry K."/>
            <person name="Beard J."/>
            <person name="Benny G.L."/>
            <person name="Blankenship S."/>
            <person name="Bonito G."/>
            <person name="Cuomo C."/>
            <person name="Desiro A."/>
            <person name="Gervers K.A."/>
            <person name="Hundley H."/>
            <person name="Kuo A."/>
            <person name="LaButti K."/>
            <person name="Lang B.F."/>
            <person name="Lipzen A."/>
            <person name="O'Donnell K."/>
            <person name="Pangilinan J."/>
            <person name="Reynolds N."/>
            <person name="Sandor L."/>
            <person name="Smith M.E."/>
            <person name="Tsang A."/>
            <person name="Grigoriev I.V."/>
            <person name="Stajich J.E."/>
            <person name="Spatafora J.W."/>
        </authorList>
    </citation>
    <scope>NUCLEOTIDE SEQUENCE</scope>
    <source>
        <strain evidence="13">RSA 2281</strain>
    </source>
</reference>
<evidence type="ECO:0000256" key="5">
    <source>
        <dbReference type="ARBA" id="ARBA00022692"/>
    </source>
</evidence>
<dbReference type="EC" id="3.4.21.105" evidence="10"/>
<comment type="function">
    <text evidence="10">Serine protease involved in intramembrane proteolysis.</text>
</comment>
<evidence type="ECO:0000256" key="1">
    <source>
        <dbReference type="ARBA" id="ARBA00000156"/>
    </source>
</evidence>
<keyword evidence="5 10" id="KW-0812">Transmembrane</keyword>
<evidence type="ECO:0000256" key="6">
    <source>
        <dbReference type="ARBA" id="ARBA00022801"/>
    </source>
</evidence>
<evidence type="ECO:0000256" key="4">
    <source>
        <dbReference type="ARBA" id="ARBA00022670"/>
    </source>
</evidence>
<keyword evidence="9 10" id="KW-0472">Membrane</keyword>
<feature type="domain" description="Peptidase S54 rhomboid" evidence="12">
    <location>
        <begin position="250"/>
        <end position="387"/>
    </location>
</feature>
<evidence type="ECO:0000256" key="3">
    <source>
        <dbReference type="ARBA" id="ARBA00009045"/>
    </source>
</evidence>
<evidence type="ECO:0000256" key="7">
    <source>
        <dbReference type="ARBA" id="ARBA00022825"/>
    </source>
</evidence>
<evidence type="ECO:0000313" key="14">
    <source>
        <dbReference type="Proteomes" id="UP001209540"/>
    </source>
</evidence>
<feature type="region of interest" description="Disordered" evidence="11">
    <location>
        <begin position="108"/>
        <end position="128"/>
    </location>
</feature>
<dbReference type="AlphaFoldDB" id="A0AAD5K9S9"/>
<feature type="transmembrane region" description="Helical" evidence="10">
    <location>
        <begin position="373"/>
        <end position="391"/>
    </location>
</feature>
<dbReference type="PANTHER" id="PTHR22936">
    <property type="entry name" value="RHOMBOID-RELATED"/>
    <property type="match status" value="1"/>
</dbReference>
<keyword evidence="6 10" id="KW-0378">Hydrolase</keyword>
<comment type="catalytic activity">
    <reaction evidence="1 10">
        <text>Cleaves type-1 transmembrane domains using a catalytic dyad composed of serine and histidine that are contributed by different transmembrane domains.</text>
        <dbReference type="EC" id="3.4.21.105"/>
    </reaction>
</comment>
<accession>A0AAD5K9S9</accession>
<reference evidence="13" key="2">
    <citation type="submission" date="2023-02" db="EMBL/GenBank/DDBJ databases">
        <authorList>
            <consortium name="DOE Joint Genome Institute"/>
            <person name="Mondo S.J."/>
            <person name="Chang Y."/>
            <person name="Wang Y."/>
            <person name="Ahrendt S."/>
            <person name="Andreopoulos W."/>
            <person name="Barry K."/>
            <person name="Beard J."/>
            <person name="Benny G.L."/>
            <person name="Blankenship S."/>
            <person name="Bonito G."/>
            <person name="Cuomo C."/>
            <person name="Desiro A."/>
            <person name="Gervers K.A."/>
            <person name="Hundley H."/>
            <person name="Kuo A."/>
            <person name="LaButti K."/>
            <person name="Lang B.F."/>
            <person name="Lipzen A."/>
            <person name="O'Donnell K."/>
            <person name="Pangilinan J."/>
            <person name="Reynolds N."/>
            <person name="Sandor L."/>
            <person name="Smith M.W."/>
            <person name="Tsang A."/>
            <person name="Grigoriev I.V."/>
            <person name="Stajich J.E."/>
            <person name="Spatafora J.W."/>
        </authorList>
    </citation>
    <scope>NUCLEOTIDE SEQUENCE</scope>
    <source>
        <strain evidence="13">RSA 2281</strain>
    </source>
</reference>
<evidence type="ECO:0000256" key="8">
    <source>
        <dbReference type="ARBA" id="ARBA00022989"/>
    </source>
</evidence>
<dbReference type="InterPro" id="IPR002610">
    <property type="entry name" value="Peptidase_S54_rhomboid-like"/>
</dbReference>
<evidence type="ECO:0000259" key="12">
    <source>
        <dbReference type="Pfam" id="PF01694"/>
    </source>
</evidence>
<keyword evidence="14" id="KW-1185">Reference proteome</keyword>
<dbReference type="PANTHER" id="PTHR22936:SF69">
    <property type="entry name" value="RHOMBOID-LIKE PROTEIN"/>
    <property type="match status" value="1"/>
</dbReference>
<dbReference type="InterPro" id="IPR035952">
    <property type="entry name" value="Rhomboid-like_sf"/>
</dbReference>
<dbReference type="InterPro" id="IPR022764">
    <property type="entry name" value="Peptidase_S54_rhomboid_dom"/>
</dbReference>
<feature type="transmembrane region" description="Helical" evidence="10">
    <location>
        <begin position="285"/>
        <end position="306"/>
    </location>
</feature>
<feature type="transmembrane region" description="Helical" evidence="10">
    <location>
        <begin position="312"/>
        <end position="336"/>
    </location>
</feature>
<keyword evidence="4 10" id="KW-0645">Protease</keyword>
<keyword evidence="7 10" id="KW-0720">Serine protease</keyword>
<feature type="transmembrane region" description="Helical" evidence="10">
    <location>
        <begin position="157"/>
        <end position="176"/>
    </location>
</feature>
<dbReference type="GO" id="GO:0016020">
    <property type="term" value="C:membrane"/>
    <property type="evidence" value="ECO:0007669"/>
    <property type="project" value="UniProtKB-SubCell"/>
</dbReference>
<keyword evidence="8 10" id="KW-1133">Transmembrane helix</keyword>
<gene>
    <name evidence="13" type="ORF">BDA99DRAFT_580886</name>
</gene>
<dbReference type="SUPFAM" id="SSF144091">
    <property type="entry name" value="Rhomboid-like"/>
    <property type="match status" value="1"/>
</dbReference>
<comment type="caution">
    <text evidence="13">The sequence shown here is derived from an EMBL/GenBank/DDBJ whole genome shotgun (WGS) entry which is preliminary data.</text>
</comment>
<dbReference type="GO" id="GO:0004252">
    <property type="term" value="F:serine-type endopeptidase activity"/>
    <property type="evidence" value="ECO:0007669"/>
    <property type="project" value="InterPro"/>
</dbReference>
<protein>
    <recommendedName>
        <fullName evidence="10">Rhomboid-type serine protease</fullName>
        <ecNumber evidence="10">3.4.21.105</ecNumber>
    </recommendedName>
</protein>
<proteinExistence type="inferred from homology"/>
<organism evidence="13 14">
    <name type="scientific">Phascolomyces articulosus</name>
    <dbReference type="NCBI Taxonomy" id="60185"/>
    <lineage>
        <taxon>Eukaryota</taxon>
        <taxon>Fungi</taxon>
        <taxon>Fungi incertae sedis</taxon>
        <taxon>Mucoromycota</taxon>
        <taxon>Mucoromycotina</taxon>
        <taxon>Mucoromycetes</taxon>
        <taxon>Mucorales</taxon>
        <taxon>Lichtheimiaceae</taxon>
        <taxon>Phascolomyces</taxon>
    </lineage>
</organism>
<evidence type="ECO:0000313" key="13">
    <source>
        <dbReference type="EMBL" id="KAI9263227.1"/>
    </source>
</evidence>
<dbReference type="Pfam" id="PF01694">
    <property type="entry name" value="Rhomboid"/>
    <property type="match status" value="1"/>
</dbReference>
<feature type="transmembrane region" description="Helical" evidence="10">
    <location>
        <begin position="348"/>
        <end position="367"/>
    </location>
</feature>
<dbReference type="EMBL" id="JAIXMP010000013">
    <property type="protein sequence ID" value="KAI9263227.1"/>
    <property type="molecule type" value="Genomic_DNA"/>
</dbReference>
<dbReference type="Proteomes" id="UP001209540">
    <property type="component" value="Unassembled WGS sequence"/>
</dbReference>
<evidence type="ECO:0000256" key="10">
    <source>
        <dbReference type="RuleBase" id="RU362115"/>
    </source>
</evidence>
<feature type="transmembrane region" description="Helical" evidence="10">
    <location>
        <begin position="255"/>
        <end position="278"/>
    </location>
</feature>
<comment type="subcellular location">
    <subcellularLocation>
        <location evidence="2 10">Membrane</location>
        <topology evidence="2 10">Multi-pass membrane protein</topology>
    </subcellularLocation>
</comment>
<evidence type="ECO:0000256" key="2">
    <source>
        <dbReference type="ARBA" id="ARBA00004141"/>
    </source>
</evidence>
<evidence type="ECO:0000256" key="11">
    <source>
        <dbReference type="SAM" id="MobiDB-lite"/>
    </source>
</evidence>
<dbReference type="Gene3D" id="1.20.1540.10">
    <property type="entry name" value="Rhomboid-like"/>
    <property type="match status" value="1"/>
</dbReference>
<evidence type="ECO:0000256" key="9">
    <source>
        <dbReference type="ARBA" id="ARBA00023136"/>
    </source>
</evidence>
<sequence>MLGPDPEKTKEYTRRPSFLYYGKTTDPVKQPNLPSNNNNNSSVLNIPCCQNNINNSSFIDPSSSGFLSWCHPQQHLHNISSSSTNWERATKILSTNTPSDIYHHPDDEEQCQNHHHRSLRTISTTSTSGGNDGRDWCTIFFKTGLAPVTREHQWPVVFTYIIMIFMFAIMSGEFMMNRELSGEFFEFDPFNPMLGPSTQTLIQSGARYIPCMKATTAMPPDEQYVLTVRTTCSLQDVCGMGGFLMDHVPDQGFRFITPLFVHSGLVQLGCNMIGHVLLAARLERVISSLNVALVFFVSGIFGNLFGANFSPITSQSVGCSSAVLGMIACLFIDLILTWKRLVQPVRHLAKLIILTAFCFTLGLLPGADNYSDIGGFVAGLLLGIIVVPPLPRIGRKGIVCLWIARLLALAGLITLFIIMSNRFYAVDEPDEFCPYCRYISCLPVRGFCDSSDI</sequence>
<name>A0AAD5K9S9_9FUNG</name>
<comment type="similarity">
    <text evidence="3 10">Belongs to the peptidase S54 family.</text>
</comment>
<dbReference type="GO" id="GO:0006508">
    <property type="term" value="P:proteolysis"/>
    <property type="evidence" value="ECO:0007669"/>
    <property type="project" value="UniProtKB-KW"/>
</dbReference>